<proteinExistence type="inferred from homology"/>
<dbReference type="InterPro" id="IPR050808">
    <property type="entry name" value="Phage_Integrase"/>
</dbReference>
<dbReference type="PANTHER" id="PTHR30629">
    <property type="entry name" value="PROPHAGE INTEGRASE"/>
    <property type="match status" value="1"/>
</dbReference>
<dbReference type="InterPro" id="IPR011010">
    <property type="entry name" value="DNA_brk_join_enz"/>
</dbReference>
<evidence type="ECO:0000256" key="1">
    <source>
        <dbReference type="ARBA" id="ARBA00008857"/>
    </source>
</evidence>
<reference evidence="3 4" key="1">
    <citation type="submission" date="2017-05" db="EMBL/GenBank/DDBJ databases">
        <authorList>
            <person name="Varghese N."/>
            <person name="Submissions S."/>
        </authorList>
    </citation>
    <scope>NUCLEOTIDE SEQUENCE [LARGE SCALE GENOMIC DNA]</scope>
    <source>
        <strain evidence="3 4">SM16</strain>
    </source>
</reference>
<comment type="similarity">
    <text evidence="1">Belongs to the 'phage' integrase family.</text>
</comment>
<dbReference type="SUPFAM" id="SSF56349">
    <property type="entry name" value="DNA breaking-rejoining enzymes"/>
    <property type="match status" value="1"/>
</dbReference>
<dbReference type="Proteomes" id="UP001157910">
    <property type="component" value="Unassembled WGS sequence"/>
</dbReference>
<organism evidence="3 4">
    <name type="scientific">Novosphingobium panipatense</name>
    <dbReference type="NCBI Taxonomy" id="428991"/>
    <lineage>
        <taxon>Bacteria</taxon>
        <taxon>Pseudomonadati</taxon>
        <taxon>Pseudomonadota</taxon>
        <taxon>Alphaproteobacteria</taxon>
        <taxon>Sphingomonadales</taxon>
        <taxon>Sphingomonadaceae</taxon>
        <taxon>Novosphingobium</taxon>
    </lineage>
</organism>
<dbReference type="PANTHER" id="PTHR30629:SF6">
    <property type="entry name" value="PROPHAGE INTEGRASE INTA-RELATED"/>
    <property type="match status" value="1"/>
</dbReference>
<accession>A0ABY1Q866</accession>
<name>A0ABY1Q866_9SPHN</name>
<gene>
    <name evidence="3" type="ORF">SAMN06296065_10397</name>
</gene>
<protein>
    <recommendedName>
        <fullName evidence="5">Phage integrase family protein</fullName>
    </recommendedName>
</protein>
<evidence type="ECO:0000313" key="3">
    <source>
        <dbReference type="EMBL" id="SMP60489.1"/>
    </source>
</evidence>
<dbReference type="EMBL" id="FXUI01000003">
    <property type="protein sequence ID" value="SMP60489.1"/>
    <property type="molecule type" value="Genomic_DNA"/>
</dbReference>
<evidence type="ECO:0008006" key="5">
    <source>
        <dbReference type="Google" id="ProtNLM"/>
    </source>
</evidence>
<evidence type="ECO:0000256" key="2">
    <source>
        <dbReference type="ARBA" id="ARBA00022908"/>
    </source>
</evidence>
<keyword evidence="2" id="KW-0229">DNA integration</keyword>
<keyword evidence="4" id="KW-1185">Reference proteome</keyword>
<evidence type="ECO:0000313" key="4">
    <source>
        <dbReference type="Proteomes" id="UP001157910"/>
    </source>
</evidence>
<comment type="caution">
    <text evidence="3">The sequence shown here is derived from an EMBL/GenBank/DDBJ whole genome shotgun (WGS) entry which is preliminary data.</text>
</comment>
<sequence length="69" mass="7889">MTAHGFRSMASTLLNESSKWNPDAIEAALAHKVGNTTRATYNRGTYWNGRVEMMQWWSDWLDELRAKGA</sequence>